<sequence length="108" mass="12104">MLLLREELRLSSSNQNGISLPNCLVQSKEYFTSKLWPGQSKGNFCAWRTFPALKRSGGVCGREALYARNTRTGPPSSVPSTLHLSHHCRLGCSQRLHLMVEEPHLKKA</sequence>
<dbReference type="EMBL" id="JAINUF010000009">
    <property type="protein sequence ID" value="KAJ8349652.1"/>
    <property type="molecule type" value="Genomic_DNA"/>
</dbReference>
<organism evidence="1 2">
    <name type="scientific">Synaphobranchus kaupii</name>
    <name type="common">Kaup's arrowtooth eel</name>
    <dbReference type="NCBI Taxonomy" id="118154"/>
    <lineage>
        <taxon>Eukaryota</taxon>
        <taxon>Metazoa</taxon>
        <taxon>Chordata</taxon>
        <taxon>Craniata</taxon>
        <taxon>Vertebrata</taxon>
        <taxon>Euteleostomi</taxon>
        <taxon>Actinopterygii</taxon>
        <taxon>Neopterygii</taxon>
        <taxon>Teleostei</taxon>
        <taxon>Anguilliformes</taxon>
        <taxon>Synaphobranchidae</taxon>
        <taxon>Synaphobranchus</taxon>
    </lineage>
</organism>
<reference evidence="1" key="1">
    <citation type="journal article" date="2023" name="Science">
        <title>Genome structures resolve the early diversification of teleost fishes.</title>
        <authorList>
            <person name="Parey E."/>
            <person name="Louis A."/>
            <person name="Montfort J."/>
            <person name="Bouchez O."/>
            <person name="Roques C."/>
            <person name="Iampietro C."/>
            <person name="Lluch J."/>
            <person name="Castinel A."/>
            <person name="Donnadieu C."/>
            <person name="Desvignes T."/>
            <person name="Floi Bucao C."/>
            <person name="Jouanno E."/>
            <person name="Wen M."/>
            <person name="Mejri S."/>
            <person name="Dirks R."/>
            <person name="Jansen H."/>
            <person name="Henkel C."/>
            <person name="Chen W.J."/>
            <person name="Zahm M."/>
            <person name="Cabau C."/>
            <person name="Klopp C."/>
            <person name="Thompson A.W."/>
            <person name="Robinson-Rechavi M."/>
            <person name="Braasch I."/>
            <person name="Lecointre G."/>
            <person name="Bobe J."/>
            <person name="Postlethwait J.H."/>
            <person name="Berthelot C."/>
            <person name="Roest Crollius H."/>
            <person name="Guiguen Y."/>
        </authorList>
    </citation>
    <scope>NUCLEOTIDE SEQUENCE</scope>
    <source>
        <strain evidence="1">WJC10195</strain>
    </source>
</reference>
<proteinExistence type="predicted"/>
<evidence type="ECO:0000313" key="1">
    <source>
        <dbReference type="EMBL" id="KAJ8349652.1"/>
    </source>
</evidence>
<gene>
    <name evidence="1" type="ORF">SKAU_G00247820</name>
</gene>
<keyword evidence="2" id="KW-1185">Reference proteome</keyword>
<comment type="caution">
    <text evidence="1">The sequence shown here is derived from an EMBL/GenBank/DDBJ whole genome shotgun (WGS) entry which is preliminary data.</text>
</comment>
<name>A0A9Q1F2N9_SYNKA</name>
<dbReference type="Proteomes" id="UP001152622">
    <property type="component" value="Chromosome 9"/>
</dbReference>
<accession>A0A9Q1F2N9</accession>
<dbReference type="AlphaFoldDB" id="A0A9Q1F2N9"/>
<evidence type="ECO:0000313" key="2">
    <source>
        <dbReference type="Proteomes" id="UP001152622"/>
    </source>
</evidence>
<protein>
    <submittedName>
        <fullName evidence="1">Uncharacterized protein</fullName>
    </submittedName>
</protein>